<evidence type="ECO:0000256" key="2">
    <source>
        <dbReference type="ARBA" id="ARBA00022692"/>
    </source>
</evidence>
<keyword evidence="3 8" id="KW-1133">Transmembrane helix</keyword>
<feature type="compositionally biased region" description="Basic and acidic residues" evidence="7">
    <location>
        <begin position="123"/>
        <end position="133"/>
    </location>
</feature>
<dbReference type="InterPro" id="IPR003770">
    <property type="entry name" value="MLTG-like"/>
</dbReference>
<dbReference type="GO" id="GO:0071555">
    <property type="term" value="P:cell wall organization"/>
    <property type="evidence" value="ECO:0007669"/>
    <property type="project" value="UniProtKB-KW"/>
</dbReference>
<proteinExistence type="predicted"/>
<dbReference type="PANTHER" id="PTHR30518:SF2">
    <property type="entry name" value="ENDOLYTIC MUREIN TRANSGLYCOSYLASE"/>
    <property type="match status" value="1"/>
</dbReference>
<dbReference type="Proteomes" id="UP000179284">
    <property type="component" value="Chromosome I"/>
</dbReference>
<evidence type="ECO:0000256" key="5">
    <source>
        <dbReference type="ARBA" id="ARBA00023239"/>
    </source>
</evidence>
<reference evidence="10" key="1">
    <citation type="submission" date="2016-10" db="EMBL/GenBank/DDBJ databases">
        <title>The complete genome sequence of the rumen bacterium Butyrivibrio hungatei MB2003.</title>
        <authorList>
            <person name="Palevich N."/>
            <person name="Kelly W.J."/>
            <person name="Leahy S.C."/>
            <person name="Altermann E."/>
            <person name="Rakonjac J."/>
            <person name="Attwood G.T."/>
        </authorList>
    </citation>
    <scope>NUCLEOTIDE SEQUENCE [LARGE SCALE GENOMIC DNA]</scope>
    <source>
        <strain evidence="10">MB2003</strain>
    </source>
</reference>
<keyword evidence="5" id="KW-0456">Lyase</keyword>
<evidence type="ECO:0000256" key="6">
    <source>
        <dbReference type="ARBA" id="ARBA00023316"/>
    </source>
</evidence>
<dbReference type="GO" id="GO:0016829">
    <property type="term" value="F:lyase activity"/>
    <property type="evidence" value="ECO:0007669"/>
    <property type="project" value="UniProtKB-KW"/>
</dbReference>
<evidence type="ECO:0000313" key="10">
    <source>
        <dbReference type="Proteomes" id="UP000179284"/>
    </source>
</evidence>
<dbReference type="AlphaFoldDB" id="A0A1D9P4J3"/>
<feature type="compositionally biased region" description="Acidic residues" evidence="7">
    <location>
        <begin position="137"/>
        <end position="156"/>
    </location>
</feature>
<evidence type="ECO:0000256" key="4">
    <source>
        <dbReference type="ARBA" id="ARBA00023136"/>
    </source>
</evidence>
<evidence type="ECO:0000256" key="7">
    <source>
        <dbReference type="SAM" id="MobiDB-lite"/>
    </source>
</evidence>
<dbReference type="PANTHER" id="PTHR30518">
    <property type="entry name" value="ENDOLYTIC MUREIN TRANSGLYCOSYLASE"/>
    <property type="match status" value="1"/>
</dbReference>
<protein>
    <submittedName>
        <fullName evidence="9">Uncharacterized protein</fullName>
    </submittedName>
</protein>
<dbReference type="Pfam" id="PF02618">
    <property type="entry name" value="YceG"/>
    <property type="match status" value="1"/>
</dbReference>
<feature type="transmembrane region" description="Helical" evidence="8">
    <location>
        <begin position="6"/>
        <end position="28"/>
    </location>
</feature>
<sequence>MNTKKLGLGILDTIVKVVFIIIVAMLIIKYAKVAYNYGYHIFNQTAVSSGTGREVTVTISEGDSVGQIADKLAEVGLITDKFLFKLQEMFSEYHGMEQPGTYTLSTAMTPEEMLSIMSGGIKNGEESSDKDGALEEGAAEETEVTEETQETEEVGNSEESNGN</sequence>
<dbReference type="Gene3D" id="3.30.1490.480">
    <property type="entry name" value="Endolytic murein transglycosylase"/>
    <property type="match status" value="1"/>
</dbReference>
<keyword evidence="6" id="KW-0961">Cell wall biogenesis/degradation</keyword>
<keyword evidence="10" id="KW-1185">Reference proteome</keyword>
<keyword evidence="4 8" id="KW-0472">Membrane</keyword>
<name>A0A1D9P4J3_9FIRM</name>
<evidence type="ECO:0000313" key="9">
    <source>
        <dbReference type="EMBL" id="AOZ97508.1"/>
    </source>
</evidence>
<dbReference type="RefSeq" id="WP_071177104.1">
    <property type="nucleotide sequence ID" value="NZ_CP017831.1"/>
</dbReference>
<dbReference type="OrthoDB" id="9810667at2"/>
<feature type="region of interest" description="Disordered" evidence="7">
    <location>
        <begin position="119"/>
        <end position="163"/>
    </location>
</feature>
<keyword evidence="1" id="KW-1003">Cell membrane</keyword>
<dbReference type="EMBL" id="CP017831">
    <property type="protein sequence ID" value="AOZ97508.1"/>
    <property type="molecule type" value="Genomic_DNA"/>
</dbReference>
<evidence type="ECO:0000256" key="8">
    <source>
        <dbReference type="SAM" id="Phobius"/>
    </source>
</evidence>
<gene>
    <name evidence="9" type="ORF">bhn_I2476</name>
</gene>
<keyword evidence="2 8" id="KW-0812">Transmembrane</keyword>
<accession>A0A1D9P4J3</accession>
<evidence type="ECO:0000256" key="1">
    <source>
        <dbReference type="ARBA" id="ARBA00022475"/>
    </source>
</evidence>
<dbReference type="KEGG" id="bhu:bhn_I2476"/>
<evidence type="ECO:0000256" key="3">
    <source>
        <dbReference type="ARBA" id="ARBA00022989"/>
    </source>
</evidence>
<organism evidence="9 10">
    <name type="scientific">Butyrivibrio hungatei</name>
    <dbReference type="NCBI Taxonomy" id="185008"/>
    <lineage>
        <taxon>Bacteria</taxon>
        <taxon>Bacillati</taxon>
        <taxon>Bacillota</taxon>
        <taxon>Clostridia</taxon>
        <taxon>Lachnospirales</taxon>
        <taxon>Lachnospiraceae</taxon>
        <taxon>Butyrivibrio</taxon>
    </lineage>
</organism>